<dbReference type="EMBL" id="LAZP02000786">
    <property type="protein sequence ID" value="PFH55739.1"/>
    <property type="molecule type" value="Genomic_DNA"/>
</dbReference>
<dbReference type="Proteomes" id="UP000037136">
    <property type="component" value="Unassembled WGS sequence"/>
</dbReference>
<reference evidence="3 4" key="1">
    <citation type="journal article" date="2015" name="BMC Genomics">
        <title>Gene expression during zombie ant biting behavior reflects the complexity underlying fungal parasitic behavioral manipulation.</title>
        <authorList>
            <person name="de Bekker C."/>
            <person name="Ohm R.A."/>
            <person name="Loreto R.G."/>
            <person name="Sebastian A."/>
            <person name="Albert I."/>
            <person name="Merrow M."/>
            <person name="Brachmann A."/>
            <person name="Hughes D.P."/>
        </authorList>
    </citation>
    <scope>NUCLEOTIDE SEQUENCE [LARGE SCALE GENOMIC DNA]</scope>
    <source>
        <strain evidence="3 4">SC16a</strain>
    </source>
</reference>
<proteinExistence type="predicted"/>
<dbReference type="Pfam" id="PF13919">
    <property type="entry name" value="ASXH"/>
    <property type="match status" value="1"/>
</dbReference>
<evidence type="ECO:0000256" key="1">
    <source>
        <dbReference type="SAM" id="MobiDB-lite"/>
    </source>
</evidence>
<feature type="domain" description="ASX DEUBAD" evidence="2">
    <location>
        <begin position="20"/>
        <end position="145"/>
    </location>
</feature>
<accession>A0A2A9P2T4</accession>
<dbReference type="STRING" id="268505.A0A2A9P2T4"/>
<dbReference type="OrthoDB" id="2289918at2759"/>
<evidence type="ECO:0000259" key="2">
    <source>
        <dbReference type="Pfam" id="PF13919"/>
    </source>
</evidence>
<evidence type="ECO:0000313" key="3">
    <source>
        <dbReference type="EMBL" id="PFH55739.1"/>
    </source>
</evidence>
<name>A0A2A9P2T4_OPHUN</name>
<keyword evidence="4" id="KW-1185">Reference proteome</keyword>
<gene>
    <name evidence="3" type="ORF">XA68_17696</name>
</gene>
<dbReference type="InterPro" id="IPR028020">
    <property type="entry name" value="ASX_DEUBAD_dom"/>
</dbReference>
<sequence length="156" mass="17627">MPASSPQHTPRTRPSRQRTAPTRRGRRNVARLIRSPKSPLAQADLRAILANPLAWTALDASSRAEILALFPDDKHILEANTTEARPAFQSLMSDDSFRYHCATYTANLALGRHDEEWLSDAWAAHERRKAGDFDEYLSNKFVEEWMLDGSEPQTPA</sequence>
<dbReference type="AlphaFoldDB" id="A0A2A9P2T4"/>
<protein>
    <recommendedName>
        <fullName evidence="2">ASX DEUBAD domain-containing protein</fullName>
    </recommendedName>
</protein>
<reference evidence="3 4" key="2">
    <citation type="journal article" date="2017" name="Sci. Rep.">
        <title>Ant-infecting Ophiocordyceps genomes reveal a high diversity of potential behavioral manipulation genes and a possible major role for enterotoxins.</title>
        <authorList>
            <person name="de Bekker C."/>
            <person name="Ohm R.A."/>
            <person name="Evans H.C."/>
            <person name="Brachmann A."/>
            <person name="Hughes D.P."/>
        </authorList>
    </citation>
    <scope>NUCLEOTIDE SEQUENCE [LARGE SCALE GENOMIC DNA]</scope>
    <source>
        <strain evidence="3 4">SC16a</strain>
    </source>
</reference>
<feature type="compositionally biased region" description="Basic residues" evidence="1">
    <location>
        <begin position="10"/>
        <end position="27"/>
    </location>
</feature>
<evidence type="ECO:0000313" key="4">
    <source>
        <dbReference type="Proteomes" id="UP000037136"/>
    </source>
</evidence>
<organism evidence="3 4">
    <name type="scientific">Ophiocordyceps unilateralis</name>
    <name type="common">Zombie-ant fungus</name>
    <name type="synonym">Torrubia unilateralis</name>
    <dbReference type="NCBI Taxonomy" id="268505"/>
    <lineage>
        <taxon>Eukaryota</taxon>
        <taxon>Fungi</taxon>
        <taxon>Dikarya</taxon>
        <taxon>Ascomycota</taxon>
        <taxon>Pezizomycotina</taxon>
        <taxon>Sordariomycetes</taxon>
        <taxon>Hypocreomycetidae</taxon>
        <taxon>Hypocreales</taxon>
        <taxon>Ophiocordycipitaceae</taxon>
        <taxon>Ophiocordyceps</taxon>
    </lineage>
</organism>
<comment type="caution">
    <text evidence="3">The sequence shown here is derived from an EMBL/GenBank/DDBJ whole genome shotgun (WGS) entry which is preliminary data.</text>
</comment>
<feature type="region of interest" description="Disordered" evidence="1">
    <location>
        <begin position="1"/>
        <end position="27"/>
    </location>
</feature>